<evidence type="ECO:0000256" key="2">
    <source>
        <dbReference type="ARBA" id="ARBA00012544"/>
    </source>
</evidence>
<reference evidence="8" key="1">
    <citation type="submission" date="2022-10" db="EMBL/GenBank/DDBJ databases">
        <title>Genome assembly of Pristionchus species.</title>
        <authorList>
            <person name="Yoshida K."/>
            <person name="Sommer R.J."/>
        </authorList>
    </citation>
    <scope>NUCLEOTIDE SEQUENCE [LARGE SCALE GENOMIC DNA]</scope>
    <source>
        <strain evidence="8">RS5460</strain>
    </source>
</reference>
<evidence type="ECO:0000256" key="5">
    <source>
        <dbReference type="ARBA" id="ARBA00022729"/>
    </source>
</evidence>
<name>A0AAN4ZAB5_9BILA</name>
<evidence type="ECO:0000256" key="6">
    <source>
        <dbReference type="ARBA" id="ARBA00047475"/>
    </source>
</evidence>
<dbReference type="EC" id="2.4.1.17" evidence="2"/>
<evidence type="ECO:0000313" key="8">
    <source>
        <dbReference type="Proteomes" id="UP001328107"/>
    </source>
</evidence>
<organism evidence="7 8">
    <name type="scientific">Pristionchus mayeri</name>
    <dbReference type="NCBI Taxonomy" id="1317129"/>
    <lineage>
        <taxon>Eukaryota</taxon>
        <taxon>Metazoa</taxon>
        <taxon>Ecdysozoa</taxon>
        <taxon>Nematoda</taxon>
        <taxon>Chromadorea</taxon>
        <taxon>Rhabditida</taxon>
        <taxon>Rhabditina</taxon>
        <taxon>Diplogasteromorpha</taxon>
        <taxon>Diplogasteroidea</taxon>
        <taxon>Neodiplogasteridae</taxon>
        <taxon>Pristionchus</taxon>
    </lineage>
</organism>
<evidence type="ECO:0000256" key="3">
    <source>
        <dbReference type="ARBA" id="ARBA00022676"/>
    </source>
</evidence>
<protein>
    <recommendedName>
        <fullName evidence="2">glucuronosyltransferase</fullName>
        <ecNumber evidence="2">2.4.1.17</ecNumber>
    </recommendedName>
</protein>
<dbReference type="PANTHER" id="PTHR48043:SF23">
    <property type="entry name" value="UDP-GLUCURONOSYLTRANSFERASE"/>
    <property type="match status" value="1"/>
</dbReference>
<dbReference type="InterPro" id="IPR050271">
    <property type="entry name" value="UDP-glycosyltransferase"/>
</dbReference>
<comment type="similarity">
    <text evidence="1">Belongs to the UDP-glycosyltransferase family.</text>
</comment>
<accession>A0AAN4ZAB5</accession>
<proteinExistence type="inferred from homology"/>
<dbReference type="GO" id="GO:0015020">
    <property type="term" value="F:glucuronosyltransferase activity"/>
    <property type="evidence" value="ECO:0007669"/>
    <property type="project" value="UniProtKB-EC"/>
</dbReference>
<keyword evidence="4" id="KW-0808">Transferase</keyword>
<dbReference type="EMBL" id="BTRK01000002">
    <property type="protein sequence ID" value="GMR37433.1"/>
    <property type="molecule type" value="Genomic_DNA"/>
</dbReference>
<dbReference type="SUPFAM" id="SSF53756">
    <property type="entry name" value="UDP-Glycosyltransferase/glycogen phosphorylase"/>
    <property type="match status" value="1"/>
</dbReference>
<feature type="non-terminal residue" evidence="7">
    <location>
        <position position="102"/>
    </location>
</feature>
<evidence type="ECO:0000313" key="7">
    <source>
        <dbReference type="EMBL" id="GMR37433.1"/>
    </source>
</evidence>
<dbReference type="AlphaFoldDB" id="A0AAN4ZAB5"/>
<keyword evidence="5" id="KW-0732">Signal</keyword>
<evidence type="ECO:0000256" key="1">
    <source>
        <dbReference type="ARBA" id="ARBA00009995"/>
    </source>
</evidence>
<dbReference type="PANTHER" id="PTHR48043">
    <property type="entry name" value="EG:EG0003.4 PROTEIN-RELATED"/>
    <property type="match status" value="1"/>
</dbReference>
<dbReference type="Proteomes" id="UP001328107">
    <property type="component" value="Unassembled WGS sequence"/>
</dbReference>
<comment type="caution">
    <text evidence="7">The sequence shown here is derived from an EMBL/GenBank/DDBJ whole genome shotgun (WGS) entry which is preliminary data.</text>
</comment>
<comment type="catalytic activity">
    <reaction evidence="6">
        <text>glucuronate acceptor + UDP-alpha-D-glucuronate = acceptor beta-D-glucuronoside + UDP + H(+)</text>
        <dbReference type="Rhea" id="RHEA:21032"/>
        <dbReference type="ChEBI" id="CHEBI:15378"/>
        <dbReference type="ChEBI" id="CHEBI:58052"/>
        <dbReference type="ChEBI" id="CHEBI:58223"/>
        <dbReference type="ChEBI" id="CHEBI:132367"/>
        <dbReference type="ChEBI" id="CHEBI:132368"/>
        <dbReference type="EC" id="2.4.1.17"/>
    </reaction>
</comment>
<evidence type="ECO:0000256" key="4">
    <source>
        <dbReference type="ARBA" id="ARBA00022679"/>
    </source>
</evidence>
<gene>
    <name evidence="7" type="ORF">PMAYCL1PPCAC_07628</name>
</gene>
<sequence length="102" mass="11097">MNWINQATSLQCSATLRTPGLLDRMRAEKFDAAFSEAIDMCGFGIFHLVGIKSYALMMSASTTEGSFDITGAPTAPSYVPGTMADFGERMTFLQRVTNTITL</sequence>
<keyword evidence="3" id="KW-0328">Glycosyltransferase</keyword>
<dbReference type="Pfam" id="PF00201">
    <property type="entry name" value="UDPGT"/>
    <property type="match status" value="1"/>
</dbReference>
<keyword evidence="8" id="KW-1185">Reference proteome</keyword>
<dbReference type="InterPro" id="IPR002213">
    <property type="entry name" value="UDP_glucos_trans"/>
</dbReference>